<protein>
    <submittedName>
        <fullName evidence="2">Uncharacterized protein</fullName>
    </submittedName>
</protein>
<dbReference type="RefSeq" id="WP_331790332.1">
    <property type="nucleotide sequence ID" value="NZ_BAAAUO010000003.1"/>
</dbReference>
<organism evidence="2 3">
    <name type="scientific">Microbacterium schleiferi</name>
    <dbReference type="NCBI Taxonomy" id="69362"/>
    <lineage>
        <taxon>Bacteria</taxon>
        <taxon>Bacillati</taxon>
        <taxon>Actinomycetota</taxon>
        <taxon>Actinomycetes</taxon>
        <taxon>Micrococcales</taxon>
        <taxon>Microbacteriaceae</taxon>
        <taxon>Microbacterium</taxon>
    </lineage>
</organism>
<keyword evidence="3" id="KW-1185">Reference proteome</keyword>
<reference evidence="2 3" key="1">
    <citation type="submission" date="2024-01" db="EMBL/GenBank/DDBJ databases">
        <title>the genome sequence of strain Microbacterium schleiferi NBRC 15075.</title>
        <authorList>
            <person name="Ding Y."/>
            <person name="Zhang G."/>
        </authorList>
    </citation>
    <scope>NUCLEOTIDE SEQUENCE [LARGE SCALE GENOMIC DNA]</scope>
    <source>
        <strain evidence="2 3">NBRC 15075</strain>
    </source>
</reference>
<proteinExistence type="predicted"/>
<accession>A0ABU7V1G8</accession>
<evidence type="ECO:0000256" key="1">
    <source>
        <dbReference type="SAM" id="MobiDB-lite"/>
    </source>
</evidence>
<feature type="region of interest" description="Disordered" evidence="1">
    <location>
        <begin position="74"/>
        <end position="111"/>
    </location>
</feature>
<evidence type="ECO:0000313" key="3">
    <source>
        <dbReference type="Proteomes" id="UP001351900"/>
    </source>
</evidence>
<gene>
    <name evidence="2" type="ORF">V2V91_00080</name>
</gene>
<sequence>MGAADLDDMPVVQSLLPSWEQFSAEYDLGAAIGWLIDGAPRLGSTATAHQLGVHNRLEAVALANQQGLVRWHHNDGVGARMPDGAGGSTARKEHRRRDETGRCSRWSAAASHPRPGVWFNRIATDPRSD</sequence>
<comment type="caution">
    <text evidence="2">The sequence shown here is derived from an EMBL/GenBank/DDBJ whole genome shotgun (WGS) entry which is preliminary data.</text>
</comment>
<evidence type="ECO:0000313" key="2">
    <source>
        <dbReference type="EMBL" id="MEF2253531.1"/>
    </source>
</evidence>
<dbReference type="EMBL" id="JAZHOV010000001">
    <property type="protein sequence ID" value="MEF2253531.1"/>
    <property type="molecule type" value="Genomic_DNA"/>
</dbReference>
<name>A0ABU7V1G8_9MICO</name>
<dbReference type="Proteomes" id="UP001351900">
    <property type="component" value="Unassembled WGS sequence"/>
</dbReference>